<dbReference type="GO" id="GO:0005506">
    <property type="term" value="F:iron ion binding"/>
    <property type="evidence" value="ECO:0007669"/>
    <property type="project" value="InterPro"/>
</dbReference>
<accession>A0A2I0I0Q4</accession>
<evidence type="ECO:0000313" key="5">
    <source>
        <dbReference type="Proteomes" id="UP000233551"/>
    </source>
</evidence>
<protein>
    <recommendedName>
        <fullName evidence="6">Geraniol 8-hydroxylase-like</fullName>
    </recommendedName>
</protein>
<dbReference type="GO" id="GO:0016705">
    <property type="term" value="F:oxidoreductase activity, acting on paired donors, with incorporation or reduction of molecular oxygen"/>
    <property type="evidence" value="ECO:0007669"/>
    <property type="project" value="InterPro"/>
</dbReference>
<evidence type="ECO:0000313" key="4">
    <source>
        <dbReference type="EMBL" id="PKI37538.1"/>
    </source>
</evidence>
<evidence type="ECO:0000256" key="3">
    <source>
        <dbReference type="RuleBase" id="RU000461"/>
    </source>
</evidence>
<keyword evidence="2 3" id="KW-0479">Metal-binding</keyword>
<dbReference type="InterPro" id="IPR036396">
    <property type="entry name" value="Cyt_P450_sf"/>
</dbReference>
<evidence type="ECO:0000256" key="1">
    <source>
        <dbReference type="ARBA" id="ARBA00010617"/>
    </source>
</evidence>
<dbReference type="InterPro" id="IPR001128">
    <property type="entry name" value="Cyt_P450"/>
</dbReference>
<dbReference type="GO" id="GO:0020037">
    <property type="term" value="F:heme binding"/>
    <property type="evidence" value="ECO:0007669"/>
    <property type="project" value="InterPro"/>
</dbReference>
<feature type="binding site" description="axial binding residue" evidence="2">
    <location>
        <position position="79"/>
    </location>
    <ligand>
        <name>heme</name>
        <dbReference type="ChEBI" id="CHEBI:30413"/>
    </ligand>
    <ligandPart>
        <name>Fe</name>
        <dbReference type="ChEBI" id="CHEBI:18248"/>
    </ligandPart>
</feature>
<keyword evidence="2 3" id="KW-0349">Heme</keyword>
<dbReference type="SUPFAM" id="SSF48264">
    <property type="entry name" value="Cytochrome P450"/>
    <property type="match status" value="1"/>
</dbReference>
<evidence type="ECO:0008006" key="6">
    <source>
        <dbReference type="Google" id="ProtNLM"/>
    </source>
</evidence>
<dbReference type="PROSITE" id="PS00086">
    <property type="entry name" value="CYTOCHROME_P450"/>
    <property type="match status" value="1"/>
</dbReference>
<dbReference type="AlphaFoldDB" id="A0A2I0I0Q4"/>
<name>A0A2I0I0Q4_PUNGR</name>
<comment type="similarity">
    <text evidence="1 3">Belongs to the cytochrome P450 family.</text>
</comment>
<keyword evidence="2 3" id="KW-0408">Iron</keyword>
<dbReference type="InterPro" id="IPR002401">
    <property type="entry name" value="Cyt_P450_E_grp-I"/>
</dbReference>
<dbReference type="Gene3D" id="1.10.630.10">
    <property type="entry name" value="Cytochrome P450"/>
    <property type="match status" value="1"/>
</dbReference>
<comment type="cofactor">
    <cofactor evidence="2">
        <name>heme</name>
        <dbReference type="ChEBI" id="CHEBI:30413"/>
    </cofactor>
</comment>
<dbReference type="GO" id="GO:0004497">
    <property type="term" value="F:monooxygenase activity"/>
    <property type="evidence" value="ECO:0007669"/>
    <property type="project" value="UniProtKB-KW"/>
</dbReference>
<comment type="caution">
    <text evidence="4">The sequence shown here is derived from an EMBL/GenBank/DDBJ whole genome shotgun (WGS) entry which is preliminary data.</text>
</comment>
<sequence length="138" mass="15180">MHPAVPLLLPRRAGATVQVGSYTIPEGTQILVNVWAVGRDPDTWKDPNQFIPERFLGLDIDVKGQNFGLLPFGGGRRTCPGLPLAIRMLHLMLGSLLNSFNWELEDGVSPETMDMGEMFGLTLKKAQPVRAVPLMVTK</sequence>
<dbReference type="PANTHER" id="PTHR47950">
    <property type="entry name" value="CYTOCHROME P450, FAMILY 76, SUBFAMILY C, POLYPEPTIDE 5-RELATED"/>
    <property type="match status" value="1"/>
</dbReference>
<dbReference type="EMBL" id="PGOL01004355">
    <property type="protein sequence ID" value="PKI37538.1"/>
    <property type="molecule type" value="Genomic_DNA"/>
</dbReference>
<proteinExistence type="inferred from homology"/>
<dbReference type="InterPro" id="IPR017972">
    <property type="entry name" value="Cyt_P450_CS"/>
</dbReference>
<dbReference type="Pfam" id="PF00067">
    <property type="entry name" value="p450"/>
    <property type="match status" value="1"/>
</dbReference>
<gene>
    <name evidence="4" type="ORF">CRG98_042074</name>
</gene>
<keyword evidence="3" id="KW-0503">Monooxygenase</keyword>
<evidence type="ECO:0000256" key="2">
    <source>
        <dbReference type="PIRSR" id="PIRSR602401-1"/>
    </source>
</evidence>
<organism evidence="4 5">
    <name type="scientific">Punica granatum</name>
    <name type="common">Pomegranate</name>
    <dbReference type="NCBI Taxonomy" id="22663"/>
    <lineage>
        <taxon>Eukaryota</taxon>
        <taxon>Viridiplantae</taxon>
        <taxon>Streptophyta</taxon>
        <taxon>Embryophyta</taxon>
        <taxon>Tracheophyta</taxon>
        <taxon>Spermatophyta</taxon>
        <taxon>Magnoliopsida</taxon>
        <taxon>eudicotyledons</taxon>
        <taxon>Gunneridae</taxon>
        <taxon>Pentapetalae</taxon>
        <taxon>rosids</taxon>
        <taxon>malvids</taxon>
        <taxon>Myrtales</taxon>
        <taxon>Lythraceae</taxon>
        <taxon>Punica</taxon>
    </lineage>
</organism>
<keyword evidence="5" id="KW-1185">Reference proteome</keyword>
<dbReference type="STRING" id="22663.A0A2I0I0Q4"/>
<reference evidence="4 5" key="1">
    <citation type="submission" date="2017-11" db="EMBL/GenBank/DDBJ databases">
        <title>De-novo sequencing of pomegranate (Punica granatum L.) genome.</title>
        <authorList>
            <person name="Akparov Z."/>
            <person name="Amiraslanov A."/>
            <person name="Hajiyeva S."/>
            <person name="Abbasov M."/>
            <person name="Kaur K."/>
            <person name="Hamwieh A."/>
            <person name="Solovyev V."/>
            <person name="Salamov A."/>
            <person name="Braich B."/>
            <person name="Kosarev P."/>
            <person name="Mahmoud A."/>
            <person name="Hajiyev E."/>
            <person name="Babayeva S."/>
            <person name="Izzatullayeva V."/>
            <person name="Mammadov A."/>
            <person name="Mammadov A."/>
            <person name="Sharifova S."/>
            <person name="Ojaghi J."/>
            <person name="Eynullazada K."/>
            <person name="Bayramov B."/>
            <person name="Abdulazimova A."/>
            <person name="Shahmuradov I."/>
        </authorList>
    </citation>
    <scope>NUCLEOTIDE SEQUENCE [LARGE SCALE GENOMIC DNA]</scope>
    <source>
        <strain evidence="5">cv. AG2017</strain>
        <tissue evidence="4">Leaf</tissue>
    </source>
</reference>
<dbReference type="PANTHER" id="PTHR47950:SF48">
    <property type="entry name" value="CYTOCHROME P450 FAMILY PROTEIN, EXPRESSED"/>
    <property type="match status" value="1"/>
</dbReference>
<dbReference type="PRINTS" id="PR00463">
    <property type="entry name" value="EP450I"/>
</dbReference>
<keyword evidence="3" id="KW-0560">Oxidoreductase</keyword>
<dbReference type="Proteomes" id="UP000233551">
    <property type="component" value="Unassembled WGS sequence"/>
</dbReference>